<sequence>MLIPPAPWPPASGGSAPTFEGLLHTTEASRGLENRVTGAVDGLSLRDPASPSYPGRETLETYSGNSTDSALKKHIQRIMHSDTLGASADPQYTPLRSPRFRTFLVHQVGPFSVDCCVSRHGTNSFCRVGWTILEDDARVMDFRGHNAWGNLPFSDFLAILQNILRCKTRQQNGTAGTFLVPCWEGNPGYELEKSLPEVFRDARSILFTALFPEGRGRTFRGKTRFAVMVVHCPPGPVDWTDSELNGVTWLAPSTLLLRAVGPACAAGAQVQAAQVGKMPAG</sequence>
<organism evidence="2 3">
    <name type="scientific">Cymbomonas tetramitiformis</name>
    <dbReference type="NCBI Taxonomy" id="36881"/>
    <lineage>
        <taxon>Eukaryota</taxon>
        <taxon>Viridiplantae</taxon>
        <taxon>Chlorophyta</taxon>
        <taxon>Pyramimonadophyceae</taxon>
        <taxon>Pyramimonadales</taxon>
        <taxon>Pyramimonadaceae</taxon>
        <taxon>Cymbomonas</taxon>
    </lineage>
</organism>
<feature type="compositionally biased region" description="Pro residues" evidence="1">
    <location>
        <begin position="1"/>
        <end position="10"/>
    </location>
</feature>
<dbReference type="Proteomes" id="UP001190700">
    <property type="component" value="Unassembled WGS sequence"/>
</dbReference>
<keyword evidence="3" id="KW-1185">Reference proteome</keyword>
<proteinExistence type="predicted"/>
<dbReference type="EMBL" id="LGRX02034327">
    <property type="protein sequence ID" value="KAK3238130.1"/>
    <property type="molecule type" value="Genomic_DNA"/>
</dbReference>
<feature type="region of interest" description="Disordered" evidence="1">
    <location>
        <begin position="1"/>
        <end position="20"/>
    </location>
</feature>
<feature type="region of interest" description="Disordered" evidence="1">
    <location>
        <begin position="41"/>
        <end position="67"/>
    </location>
</feature>
<name>A0AAE0BLP1_9CHLO</name>
<evidence type="ECO:0000313" key="3">
    <source>
        <dbReference type="Proteomes" id="UP001190700"/>
    </source>
</evidence>
<reference evidence="2 3" key="1">
    <citation type="journal article" date="2015" name="Genome Biol. Evol.">
        <title>Comparative Genomics of a Bacterivorous Green Alga Reveals Evolutionary Causalities and Consequences of Phago-Mixotrophic Mode of Nutrition.</title>
        <authorList>
            <person name="Burns J.A."/>
            <person name="Paasch A."/>
            <person name="Narechania A."/>
            <person name="Kim E."/>
        </authorList>
    </citation>
    <scope>NUCLEOTIDE SEQUENCE [LARGE SCALE GENOMIC DNA]</scope>
    <source>
        <strain evidence="2 3">PLY_AMNH</strain>
    </source>
</reference>
<dbReference type="AlphaFoldDB" id="A0AAE0BLP1"/>
<accession>A0AAE0BLP1</accession>
<evidence type="ECO:0000256" key="1">
    <source>
        <dbReference type="SAM" id="MobiDB-lite"/>
    </source>
</evidence>
<comment type="caution">
    <text evidence="2">The sequence shown here is derived from an EMBL/GenBank/DDBJ whole genome shotgun (WGS) entry which is preliminary data.</text>
</comment>
<protein>
    <submittedName>
        <fullName evidence="2">Uncharacterized protein</fullName>
    </submittedName>
</protein>
<gene>
    <name evidence="2" type="ORF">CYMTET_51838</name>
</gene>
<evidence type="ECO:0000313" key="2">
    <source>
        <dbReference type="EMBL" id="KAK3238130.1"/>
    </source>
</evidence>